<comment type="similarity">
    <text evidence="3">Belongs to the wax synthase family.</text>
</comment>
<evidence type="ECO:0000256" key="7">
    <source>
        <dbReference type="ARBA" id="ARBA00023136"/>
    </source>
</evidence>
<evidence type="ECO:0000256" key="3">
    <source>
        <dbReference type="ARBA" id="ARBA00007282"/>
    </source>
</evidence>
<evidence type="ECO:0000256" key="8">
    <source>
        <dbReference type="SAM" id="Phobius"/>
    </source>
</evidence>
<dbReference type="InterPro" id="IPR032805">
    <property type="entry name" value="Wax_synthase_dom"/>
</dbReference>
<feature type="transmembrane region" description="Helical" evidence="8">
    <location>
        <begin position="170"/>
        <end position="197"/>
    </location>
</feature>
<keyword evidence="7 8" id="KW-0472">Membrane</keyword>
<feature type="transmembrane region" description="Helical" evidence="8">
    <location>
        <begin position="24"/>
        <end position="47"/>
    </location>
</feature>
<evidence type="ECO:0000256" key="5">
    <source>
        <dbReference type="ARBA" id="ARBA00022692"/>
    </source>
</evidence>
<evidence type="ECO:0000256" key="2">
    <source>
        <dbReference type="ARBA" id="ARBA00005179"/>
    </source>
</evidence>
<dbReference type="Pfam" id="PF13813">
    <property type="entry name" value="MBOAT_2"/>
    <property type="match status" value="1"/>
</dbReference>
<dbReference type="EMBL" id="HBKQ01025325">
    <property type="protein sequence ID" value="CAE2243178.1"/>
    <property type="molecule type" value="Transcribed_RNA"/>
</dbReference>
<sequence length="366" mass="40599">MIMGGVTAAVVYELIVKRQGTPGAYLTGFGVLIPAVLACPFFIISALDIRCMPHRLALFSFPGTVAFRISEAMFGFAPPAAKKSMKNYVTYYASLMEATFDPKTEEPVRATSTDMIHLILDFLPSALILTMLFSLASPWGYAPNVTSADAHSMDHTLGEIFSAGHLMNNFIAAALLSFSLSFGSKGVSLLFCLLTGVRTQRMVDNPMFASTSPSDFWGRRWNTLIHGALKRGVFKPVWKYSTRTLAVFATFLASGAIHEYTWAMLFYVHEHQKDEYGKCPECFYPVYGKSIVFFGWNGVLVVMESLIGHTWLVQMIRNALPRMIITALVVMMALPVGHLFTGDWIKGGYFQSLQLGFPLIIKMDEA</sequence>
<keyword evidence="4" id="KW-0808">Transferase</keyword>
<keyword evidence="6 8" id="KW-1133">Transmembrane helix</keyword>
<evidence type="ECO:0000259" key="9">
    <source>
        <dbReference type="Pfam" id="PF13813"/>
    </source>
</evidence>
<organism evidence="10">
    <name type="scientific">Odontella aurita</name>
    <dbReference type="NCBI Taxonomy" id="265563"/>
    <lineage>
        <taxon>Eukaryota</taxon>
        <taxon>Sar</taxon>
        <taxon>Stramenopiles</taxon>
        <taxon>Ochrophyta</taxon>
        <taxon>Bacillariophyta</taxon>
        <taxon>Mediophyceae</taxon>
        <taxon>Biddulphiophycidae</taxon>
        <taxon>Eupodiscales</taxon>
        <taxon>Odontellaceae</taxon>
        <taxon>Odontella</taxon>
    </lineage>
</organism>
<evidence type="ECO:0000256" key="1">
    <source>
        <dbReference type="ARBA" id="ARBA00004141"/>
    </source>
</evidence>
<accession>A0A7S4IY27</accession>
<dbReference type="GO" id="GO:0016020">
    <property type="term" value="C:membrane"/>
    <property type="evidence" value="ECO:0007669"/>
    <property type="project" value="UniProtKB-SubCell"/>
</dbReference>
<dbReference type="InterPro" id="IPR044851">
    <property type="entry name" value="Wax_synthase"/>
</dbReference>
<keyword evidence="5 8" id="KW-0812">Transmembrane</keyword>
<name>A0A7S4IY27_9STRA</name>
<feature type="transmembrane region" description="Helical" evidence="8">
    <location>
        <begin position="287"/>
        <end position="307"/>
    </location>
</feature>
<evidence type="ECO:0000256" key="6">
    <source>
        <dbReference type="ARBA" id="ARBA00022989"/>
    </source>
</evidence>
<evidence type="ECO:0000256" key="4">
    <source>
        <dbReference type="ARBA" id="ARBA00022679"/>
    </source>
</evidence>
<reference evidence="10" key="1">
    <citation type="submission" date="2021-01" db="EMBL/GenBank/DDBJ databases">
        <authorList>
            <person name="Corre E."/>
            <person name="Pelletier E."/>
            <person name="Niang G."/>
            <person name="Scheremetjew M."/>
            <person name="Finn R."/>
            <person name="Kale V."/>
            <person name="Holt S."/>
            <person name="Cochrane G."/>
            <person name="Meng A."/>
            <person name="Brown T."/>
            <person name="Cohen L."/>
        </authorList>
    </citation>
    <scope>NUCLEOTIDE SEQUENCE</scope>
    <source>
        <strain evidence="10">Isolate 1302-5</strain>
    </source>
</reference>
<feature type="transmembrane region" description="Helical" evidence="8">
    <location>
        <begin position="245"/>
        <end position="267"/>
    </location>
</feature>
<feature type="transmembrane region" description="Helical" evidence="8">
    <location>
        <begin position="118"/>
        <end position="136"/>
    </location>
</feature>
<evidence type="ECO:0000313" key="10">
    <source>
        <dbReference type="EMBL" id="CAE2243178.1"/>
    </source>
</evidence>
<feature type="domain" description="Wax synthase" evidence="9">
    <location>
        <begin position="205"/>
        <end position="264"/>
    </location>
</feature>
<comment type="pathway">
    <text evidence="2">Secondary metabolite biosynthesis.</text>
</comment>
<protein>
    <recommendedName>
        <fullName evidence="9">Wax synthase domain-containing protein</fullName>
    </recommendedName>
</protein>
<dbReference type="GO" id="GO:0006629">
    <property type="term" value="P:lipid metabolic process"/>
    <property type="evidence" value="ECO:0007669"/>
    <property type="project" value="InterPro"/>
</dbReference>
<dbReference type="PANTHER" id="PTHR31595">
    <property type="entry name" value="LONG-CHAIN-ALCOHOL O-FATTY-ACYLTRANSFERASE 3-RELATED"/>
    <property type="match status" value="1"/>
</dbReference>
<feature type="transmembrane region" description="Helical" evidence="8">
    <location>
        <begin position="319"/>
        <end position="340"/>
    </location>
</feature>
<dbReference type="PANTHER" id="PTHR31595:SF57">
    <property type="entry name" value="OS04G0481900 PROTEIN"/>
    <property type="match status" value="1"/>
</dbReference>
<proteinExistence type="inferred from homology"/>
<dbReference type="GO" id="GO:0008374">
    <property type="term" value="F:O-acyltransferase activity"/>
    <property type="evidence" value="ECO:0007669"/>
    <property type="project" value="InterPro"/>
</dbReference>
<dbReference type="AlphaFoldDB" id="A0A7S4IY27"/>
<comment type="subcellular location">
    <subcellularLocation>
        <location evidence="1">Membrane</location>
        <topology evidence="1">Multi-pass membrane protein</topology>
    </subcellularLocation>
</comment>
<gene>
    <name evidence="10" type="ORF">OAUR00152_LOCUS17200</name>
</gene>